<feature type="signal peptide" evidence="1">
    <location>
        <begin position="1"/>
        <end position="21"/>
    </location>
</feature>
<evidence type="ECO:0000313" key="2">
    <source>
        <dbReference type="EMBL" id="ACS86608.1"/>
    </source>
</evidence>
<dbReference type="EMBL" id="CP001654">
    <property type="protein sequence ID" value="ACS86608.1"/>
    <property type="molecule type" value="Genomic_DNA"/>
</dbReference>
<reference evidence="2" key="1">
    <citation type="submission" date="2009-06" db="EMBL/GenBank/DDBJ databases">
        <title>Complete sequence of Dickeya dadantii Ech703.</title>
        <authorList>
            <consortium name="US DOE Joint Genome Institute"/>
            <person name="Lucas S."/>
            <person name="Copeland A."/>
            <person name="Lapidus A."/>
            <person name="Glavina del Rio T."/>
            <person name="Dalin E."/>
            <person name="Tice H."/>
            <person name="Bruce D."/>
            <person name="Goodwin L."/>
            <person name="Pitluck S."/>
            <person name="Chertkov O."/>
            <person name="Brettin T."/>
            <person name="Detter J.C."/>
            <person name="Han C."/>
            <person name="Larimer F."/>
            <person name="Land M."/>
            <person name="Hauser L."/>
            <person name="Kyrpides N."/>
            <person name="Mikhailova N."/>
            <person name="Balakrishnan V."/>
            <person name="Glasner J."/>
            <person name="Perna N.T."/>
        </authorList>
    </citation>
    <scope>NUCLEOTIDE SEQUENCE [LARGE SCALE GENOMIC DNA]</scope>
    <source>
        <strain evidence="2">Ech703</strain>
    </source>
</reference>
<keyword evidence="3" id="KW-1185">Reference proteome</keyword>
<keyword evidence="1" id="KW-0732">Signal</keyword>
<dbReference type="AlphaFoldDB" id="C6CB80"/>
<dbReference type="STRING" id="579405.Dd703_2831"/>
<organism evidence="2 3">
    <name type="scientific">Musicola paradisiaca (strain Ech703)</name>
    <name type="common">Dickeya paradisiaca</name>
    <name type="synonym">Dickeya dadantii</name>
    <dbReference type="NCBI Taxonomy" id="579405"/>
    <lineage>
        <taxon>Bacteria</taxon>
        <taxon>Pseudomonadati</taxon>
        <taxon>Pseudomonadota</taxon>
        <taxon>Gammaproteobacteria</taxon>
        <taxon>Enterobacterales</taxon>
        <taxon>Pectobacteriaceae</taxon>
        <taxon>Musicola</taxon>
    </lineage>
</organism>
<dbReference type="Proteomes" id="UP000002734">
    <property type="component" value="Chromosome"/>
</dbReference>
<accession>C6CB80</accession>
<dbReference type="eggNOG" id="ENOG50336TV">
    <property type="taxonomic scope" value="Bacteria"/>
</dbReference>
<proteinExistence type="predicted"/>
<dbReference type="RefSeq" id="WP_015854513.1">
    <property type="nucleotide sequence ID" value="NC_012880.1"/>
</dbReference>
<dbReference type="KEGG" id="dda:Dd703_2831"/>
<gene>
    <name evidence="2" type="ordered locus">Dd703_2831</name>
</gene>
<dbReference type="HOGENOM" id="CLU_2166954_0_0_6"/>
<feature type="chain" id="PRO_5002963240" evidence="1">
    <location>
        <begin position="22"/>
        <end position="108"/>
    </location>
</feature>
<evidence type="ECO:0000313" key="3">
    <source>
        <dbReference type="Proteomes" id="UP000002734"/>
    </source>
</evidence>
<sequence>MKTLTKICGTATFITCLSLLAAVPGASAHPELADAPAFGQAGALPPPPAFMPPMPALYHASLQTTDPVQAVGKLSANVPAGNGKLYEVSISIRELPPQPEQPKNNAGK</sequence>
<name>C6CB80_MUSP7</name>
<protein>
    <submittedName>
        <fullName evidence="2">Uncharacterized protein</fullName>
    </submittedName>
</protein>
<evidence type="ECO:0000256" key="1">
    <source>
        <dbReference type="SAM" id="SignalP"/>
    </source>
</evidence>